<dbReference type="PROSITE" id="PS50181">
    <property type="entry name" value="FBOX"/>
    <property type="match status" value="1"/>
</dbReference>
<dbReference type="EMBL" id="SSOP01000537">
    <property type="protein sequence ID" value="KAB5588180.1"/>
    <property type="molecule type" value="Genomic_DNA"/>
</dbReference>
<name>A0A5N5Q8R5_9AGAM</name>
<dbReference type="AlphaFoldDB" id="A0A5N5Q8R5"/>
<keyword evidence="2" id="KW-0436">Ligase</keyword>
<protein>
    <submittedName>
        <fullName evidence="2">Valine--tRNA ligase</fullName>
    </submittedName>
</protein>
<dbReference type="GO" id="GO:0016874">
    <property type="term" value="F:ligase activity"/>
    <property type="evidence" value="ECO:0007669"/>
    <property type="project" value="UniProtKB-KW"/>
</dbReference>
<dbReference type="Proteomes" id="UP000383932">
    <property type="component" value="Unassembled WGS sequence"/>
</dbReference>
<organism evidence="2 3">
    <name type="scientific">Ceratobasidium theobromae</name>
    <dbReference type="NCBI Taxonomy" id="1582974"/>
    <lineage>
        <taxon>Eukaryota</taxon>
        <taxon>Fungi</taxon>
        <taxon>Dikarya</taxon>
        <taxon>Basidiomycota</taxon>
        <taxon>Agaricomycotina</taxon>
        <taxon>Agaricomycetes</taxon>
        <taxon>Cantharellales</taxon>
        <taxon>Ceratobasidiaceae</taxon>
        <taxon>Ceratobasidium</taxon>
    </lineage>
</organism>
<proteinExistence type="predicted"/>
<reference evidence="2 3" key="1">
    <citation type="journal article" date="2019" name="Fungal Biol. Biotechnol.">
        <title>Draft genome sequence of fastidious pathogen Ceratobasidium theobromae, which causes vascular-streak dieback in Theobroma cacao.</title>
        <authorList>
            <person name="Ali S.S."/>
            <person name="Asman A."/>
            <person name="Shao J."/>
            <person name="Firmansyah A.P."/>
            <person name="Susilo A.W."/>
            <person name="Rosmana A."/>
            <person name="McMahon P."/>
            <person name="Junaid M."/>
            <person name="Guest D."/>
            <person name="Kheng T.Y."/>
            <person name="Meinhardt L.W."/>
            <person name="Bailey B.A."/>
        </authorList>
    </citation>
    <scope>NUCLEOTIDE SEQUENCE [LARGE SCALE GENOMIC DNA]</scope>
    <source>
        <strain evidence="2 3">CT2</strain>
    </source>
</reference>
<keyword evidence="3" id="KW-1185">Reference proteome</keyword>
<dbReference type="OrthoDB" id="2322499at2759"/>
<comment type="caution">
    <text evidence="2">The sequence shown here is derived from an EMBL/GenBank/DDBJ whole genome shotgun (WGS) entry which is preliminary data.</text>
</comment>
<evidence type="ECO:0000313" key="3">
    <source>
        <dbReference type="Proteomes" id="UP000383932"/>
    </source>
</evidence>
<gene>
    <name evidence="2" type="ORF">CTheo_8377</name>
</gene>
<accession>A0A5N5Q8R5</accession>
<evidence type="ECO:0000313" key="2">
    <source>
        <dbReference type="EMBL" id="KAB5588180.1"/>
    </source>
</evidence>
<dbReference type="InterPro" id="IPR001810">
    <property type="entry name" value="F-box_dom"/>
</dbReference>
<sequence length="694" mass="80852">MSLPTEIISEIVSYIAPDDLLIFVWINKHLRALFMRRSAAHIWQRVLNNVPGLPPCLSGMCEPQYVAFLFLNQCTFCGSHTDMQPDPYIRIKPCTTCRDNKLERVGNYWSNRGENLSYQGYLYSVTHLTRPTVLGKPSLHPYRYKQQFCLSEDVLEVSRMVDSFNRSEDKIGLEEWKENRQKTIKTWRQEGDRLCAYMDSESLRLTNERQRSVVLRLKTIGWKDNEMFFPTWSKDKSTWDSLIRDWKPLTDRAWATLLPKLETLLQANRDQILEYEKQARRSRRRIKLCQLLQQTFRNTPHPYQALVDALGFQDSVLIPSSTPYSSFFLSPFPAHSIALQWDILEQILTAEVSLEIVEERFNQCQEQLGDYISGWRADIQDRFMKQYFVGFEEERDVSSHVTVTVSLELPLRTRLTHFTFNIVQIRGSRELADRFPNDTRFLLRADVIFQPTSGHKPIATNISLDFLVQLRDPNLYLDINPETFERNVEFTTIAKLLLKDMGMQDVTYLELRSMGGSFACGRCGRCSLVYWDDVVTHYSKMRHEWNKCVIARSALAVRHPIPFRNLHDSQPEDTRPLVRILSAQEADTIRNSISNNTSSTGQSECFLCAVIKKRRCIPREDIMDHMRNVHNILDPIDGVHYGIHSSNDTRRDYIWADEWQRQWDMFHDSLISGTVWVGDQGDTLSLQSSIGTST</sequence>
<evidence type="ECO:0000259" key="1">
    <source>
        <dbReference type="PROSITE" id="PS50181"/>
    </source>
</evidence>
<feature type="domain" description="F-box" evidence="1">
    <location>
        <begin position="1"/>
        <end position="46"/>
    </location>
</feature>